<sequence length="76" mass="7859">MKTRIVVTVDPAQRNRIDEVAQSLAQAGMTVDQILSTTGIITGSADHGQTSALGAMPGIASIEPDGDFQIPPDGPQ</sequence>
<keyword evidence="3" id="KW-1185">Reference proteome</keyword>
<dbReference type="Proteomes" id="UP000464178">
    <property type="component" value="Chromosome"/>
</dbReference>
<evidence type="ECO:0000313" key="3">
    <source>
        <dbReference type="Proteomes" id="UP000464178"/>
    </source>
</evidence>
<gene>
    <name evidence="2" type="ORF">SOIL9_85040</name>
</gene>
<name>A0A6P2DDM4_9BACT</name>
<dbReference type="EMBL" id="LR593886">
    <property type="protein sequence ID" value="VTR99478.1"/>
    <property type="molecule type" value="Genomic_DNA"/>
</dbReference>
<organism evidence="2 3">
    <name type="scientific">Gemmata massiliana</name>
    <dbReference type="NCBI Taxonomy" id="1210884"/>
    <lineage>
        <taxon>Bacteria</taxon>
        <taxon>Pseudomonadati</taxon>
        <taxon>Planctomycetota</taxon>
        <taxon>Planctomycetia</taxon>
        <taxon>Gemmatales</taxon>
        <taxon>Gemmataceae</taxon>
        <taxon>Gemmata</taxon>
    </lineage>
</organism>
<dbReference type="RefSeq" id="WP_162671894.1">
    <property type="nucleotide sequence ID" value="NZ_LR593886.1"/>
</dbReference>
<feature type="region of interest" description="Disordered" evidence="1">
    <location>
        <begin position="56"/>
        <end position="76"/>
    </location>
</feature>
<accession>A0A6P2DDM4</accession>
<proteinExistence type="predicted"/>
<evidence type="ECO:0000256" key="1">
    <source>
        <dbReference type="SAM" id="MobiDB-lite"/>
    </source>
</evidence>
<dbReference type="Gene3D" id="3.30.70.80">
    <property type="entry name" value="Peptidase S8 propeptide/proteinase inhibitor I9"/>
    <property type="match status" value="1"/>
</dbReference>
<reference evidence="2 3" key="1">
    <citation type="submission" date="2019-05" db="EMBL/GenBank/DDBJ databases">
        <authorList>
            <consortium name="Science for Life Laboratories"/>
        </authorList>
    </citation>
    <scope>NUCLEOTIDE SEQUENCE [LARGE SCALE GENOMIC DNA]</scope>
    <source>
        <strain evidence="2">Soil9</strain>
    </source>
</reference>
<protein>
    <submittedName>
        <fullName evidence="2">Ketohydroxyglutarate aldolase</fullName>
    </submittedName>
</protein>
<dbReference type="KEGG" id="gms:SOIL9_85040"/>
<dbReference type="InterPro" id="IPR037045">
    <property type="entry name" value="S8pro/Inhibitor_I9_sf"/>
</dbReference>
<evidence type="ECO:0000313" key="2">
    <source>
        <dbReference type="EMBL" id="VTR99478.1"/>
    </source>
</evidence>
<dbReference type="AlphaFoldDB" id="A0A6P2DDM4"/>